<keyword evidence="2" id="KW-1185">Reference proteome</keyword>
<protein>
    <submittedName>
        <fullName evidence="1">Uncharacterized protein</fullName>
    </submittedName>
</protein>
<dbReference type="Proteomes" id="UP000053097">
    <property type="component" value="Unassembled WGS sequence"/>
</dbReference>
<accession>A0A026WRF5</accession>
<dbReference type="AlphaFoldDB" id="A0A026WRF5"/>
<proteinExistence type="predicted"/>
<evidence type="ECO:0000313" key="1">
    <source>
        <dbReference type="EMBL" id="EZA57674.1"/>
    </source>
</evidence>
<reference evidence="1 2" key="1">
    <citation type="journal article" date="2014" name="Curr. Biol.">
        <title>The genome of the clonal raider ant Cerapachys biroi.</title>
        <authorList>
            <person name="Oxley P.R."/>
            <person name="Ji L."/>
            <person name="Fetter-Pruneda I."/>
            <person name="McKenzie S.K."/>
            <person name="Li C."/>
            <person name="Hu H."/>
            <person name="Zhang G."/>
            <person name="Kronauer D.J."/>
        </authorList>
    </citation>
    <scope>NUCLEOTIDE SEQUENCE [LARGE SCALE GENOMIC DNA]</scope>
</reference>
<dbReference type="EMBL" id="KK107139">
    <property type="protein sequence ID" value="EZA57674.1"/>
    <property type="molecule type" value="Genomic_DNA"/>
</dbReference>
<name>A0A026WRF5_OOCBI</name>
<gene>
    <name evidence="1" type="ORF">X777_00774</name>
</gene>
<evidence type="ECO:0000313" key="2">
    <source>
        <dbReference type="Proteomes" id="UP000053097"/>
    </source>
</evidence>
<sequence length="74" mass="8436">MRSVLALSGISGVMIRQTFRWILNEIIFVGLTWLNIQRFILSADWGIKNGVAELNRKLWCTPGMAYFASLAKFT</sequence>
<organism evidence="1 2">
    <name type="scientific">Ooceraea biroi</name>
    <name type="common">Clonal raider ant</name>
    <name type="synonym">Cerapachys biroi</name>
    <dbReference type="NCBI Taxonomy" id="2015173"/>
    <lineage>
        <taxon>Eukaryota</taxon>
        <taxon>Metazoa</taxon>
        <taxon>Ecdysozoa</taxon>
        <taxon>Arthropoda</taxon>
        <taxon>Hexapoda</taxon>
        <taxon>Insecta</taxon>
        <taxon>Pterygota</taxon>
        <taxon>Neoptera</taxon>
        <taxon>Endopterygota</taxon>
        <taxon>Hymenoptera</taxon>
        <taxon>Apocrita</taxon>
        <taxon>Aculeata</taxon>
        <taxon>Formicoidea</taxon>
        <taxon>Formicidae</taxon>
        <taxon>Dorylinae</taxon>
        <taxon>Ooceraea</taxon>
    </lineage>
</organism>